<feature type="transmembrane region" description="Helical" evidence="7">
    <location>
        <begin position="153"/>
        <end position="176"/>
    </location>
</feature>
<dbReference type="EMBL" id="WTVM01000021">
    <property type="protein sequence ID" value="NMG02400.1"/>
    <property type="molecule type" value="Genomic_DNA"/>
</dbReference>
<feature type="transmembrane region" description="Helical" evidence="7">
    <location>
        <begin position="611"/>
        <end position="629"/>
    </location>
</feature>
<evidence type="ECO:0000259" key="8">
    <source>
        <dbReference type="PROSITE" id="PS50928"/>
    </source>
</evidence>
<keyword evidence="2 7" id="KW-0813">Transport</keyword>
<feature type="transmembrane region" description="Helical" evidence="7">
    <location>
        <begin position="530"/>
        <end position="553"/>
    </location>
</feature>
<name>A0A972FD07_9RHOO</name>
<dbReference type="PANTHER" id="PTHR30043">
    <property type="entry name" value="PHOSPHONATES TRANSPORT SYSTEM PERMEASE PROTEIN"/>
    <property type="match status" value="1"/>
</dbReference>
<evidence type="ECO:0000256" key="3">
    <source>
        <dbReference type="ARBA" id="ARBA00022475"/>
    </source>
</evidence>
<feature type="domain" description="ABC transmembrane type-1" evidence="8">
    <location>
        <begin position="81"/>
        <end position="284"/>
    </location>
</feature>
<organism evidence="9 10">
    <name type="scientific">Azoarcus taiwanensis</name>
    <dbReference type="NCBI Taxonomy" id="666964"/>
    <lineage>
        <taxon>Bacteria</taxon>
        <taxon>Pseudomonadati</taxon>
        <taxon>Pseudomonadota</taxon>
        <taxon>Betaproteobacteria</taxon>
        <taxon>Rhodocyclales</taxon>
        <taxon>Zoogloeaceae</taxon>
        <taxon>Azoarcus</taxon>
    </lineage>
</organism>
<protein>
    <submittedName>
        <fullName evidence="9">ABC transporter permease subunit</fullName>
    </submittedName>
</protein>
<comment type="similarity">
    <text evidence="7">Belongs to the binding-protein-dependent transport system permease family.</text>
</comment>
<feature type="transmembrane region" description="Helical" evidence="7">
    <location>
        <begin position="57"/>
        <end position="78"/>
    </location>
</feature>
<dbReference type="GO" id="GO:0005886">
    <property type="term" value="C:plasma membrane"/>
    <property type="evidence" value="ECO:0007669"/>
    <property type="project" value="UniProtKB-SubCell"/>
</dbReference>
<proteinExistence type="inferred from homology"/>
<feature type="transmembrane region" description="Helical" evidence="7">
    <location>
        <begin position="20"/>
        <end position="45"/>
    </location>
</feature>
<reference evidence="9" key="1">
    <citation type="submission" date="2019-12" db="EMBL/GenBank/DDBJ databases">
        <title>Comparative genomics gives insights into the taxonomy of the Azoarcus-Aromatoleum group and reveals separate origins of nif in the plant-associated Azoarcus and non-plant-associated Aromatoleum sub-groups.</title>
        <authorList>
            <person name="Lafos M."/>
            <person name="Maluk M."/>
            <person name="Batista M."/>
            <person name="Junghare M."/>
            <person name="Carmona M."/>
            <person name="Faoro H."/>
            <person name="Cruz L.M."/>
            <person name="Battistoni F."/>
            <person name="De Souza E."/>
            <person name="Pedrosa F."/>
            <person name="Chen W.-M."/>
            <person name="Poole P.S."/>
            <person name="Dixon R.A."/>
            <person name="James E.K."/>
        </authorList>
    </citation>
    <scope>NUCLEOTIDE SEQUENCE</scope>
    <source>
        <strain evidence="9">NSC3</strain>
    </source>
</reference>
<accession>A0A972FD07</accession>
<dbReference type="PROSITE" id="PS50928">
    <property type="entry name" value="ABC_TM1"/>
    <property type="match status" value="1"/>
</dbReference>
<keyword evidence="4 7" id="KW-0812">Transmembrane</keyword>
<dbReference type="Pfam" id="PF00528">
    <property type="entry name" value="BPD_transp_1"/>
    <property type="match status" value="2"/>
</dbReference>
<comment type="caution">
    <text evidence="9">The sequence shown here is derived from an EMBL/GenBank/DDBJ whole genome shotgun (WGS) entry which is preliminary data.</text>
</comment>
<evidence type="ECO:0000256" key="5">
    <source>
        <dbReference type="ARBA" id="ARBA00022989"/>
    </source>
</evidence>
<keyword evidence="5 7" id="KW-1133">Transmembrane helix</keyword>
<evidence type="ECO:0000256" key="1">
    <source>
        <dbReference type="ARBA" id="ARBA00004651"/>
    </source>
</evidence>
<dbReference type="GO" id="GO:0055085">
    <property type="term" value="P:transmembrane transport"/>
    <property type="evidence" value="ECO:0007669"/>
    <property type="project" value="InterPro"/>
</dbReference>
<dbReference type="Gene3D" id="1.10.3720.10">
    <property type="entry name" value="MetI-like"/>
    <property type="match status" value="2"/>
</dbReference>
<dbReference type="Proteomes" id="UP000599523">
    <property type="component" value="Unassembled WGS sequence"/>
</dbReference>
<gene>
    <name evidence="9" type="ORF">GPA21_05385</name>
</gene>
<feature type="transmembrane region" description="Helical" evidence="7">
    <location>
        <begin position="235"/>
        <end position="256"/>
    </location>
</feature>
<evidence type="ECO:0000256" key="4">
    <source>
        <dbReference type="ARBA" id="ARBA00022692"/>
    </source>
</evidence>
<evidence type="ECO:0000256" key="6">
    <source>
        <dbReference type="ARBA" id="ARBA00023136"/>
    </source>
</evidence>
<dbReference type="PANTHER" id="PTHR30043:SF1">
    <property type="entry name" value="ABC TRANSPORT SYSTEM PERMEASE PROTEIN P69"/>
    <property type="match status" value="1"/>
</dbReference>
<feature type="transmembrane region" description="Helical" evidence="7">
    <location>
        <begin position="268"/>
        <end position="287"/>
    </location>
</feature>
<dbReference type="CDD" id="cd06261">
    <property type="entry name" value="TM_PBP2"/>
    <property type="match status" value="1"/>
</dbReference>
<dbReference type="InterPro" id="IPR000515">
    <property type="entry name" value="MetI-like"/>
</dbReference>
<keyword evidence="10" id="KW-1185">Reference proteome</keyword>
<evidence type="ECO:0000313" key="9">
    <source>
        <dbReference type="EMBL" id="NMG02400.1"/>
    </source>
</evidence>
<keyword evidence="3" id="KW-1003">Cell membrane</keyword>
<dbReference type="RefSeq" id="WP_168987186.1">
    <property type="nucleotide sequence ID" value="NZ_CAWPHM010000133.1"/>
</dbReference>
<dbReference type="SUPFAM" id="SSF161098">
    <property type="entry name" value="MetI-like"/>
    <property type="match status" value="2"/>
</dbReference>
<evidence type="ECO:0000313" key="10">
    <source>
        <dbReference type="Proteomes" id="UP000599523"/>
    </source>
</evidence>
<comment type="subcellular location">
    <subcellularLocation>
        <location evidence="1 7">Cell membrane</location>
        <topology evidence="1 7">Multi-pass membrane protein</topology>
    </subcellularLocation>
</comment>
<feature type="transmembrane region" description="Helical" evidence="7">
    <location>
        <begin position="340"/>
        <end position="360"/>
    </location>
</feature>
<feature type="transmembrane region" description="Helical" evidence="7">
    <location>
        <begin position="84"/>
        <end position="106"/>
    </location>
</feature>
<dbReference type="AlphaFoldDB" id="A0A972FD07"/>
<evidence type="ECO:0000256" key="2">
    <source>
        <dbReference type="ARBA" id="ARBA00022448"/>
    </source>
</evidence>
<dbReference type="InterPro" id="IPR035906">
    <property type="entry name" value="MetI-like_sf"/>
</dbReference>
<keyword evidence="6 7" id="KW-0472">Membrane</keyword>
<feature type="transmembrane region" description="Helical" evidence="7">
    <location>
        <begin position="127"/>
        <end position="147"/>
    </location>
</feature>
<feature type="transmembrane region" description="Helical" evidence="7">
    <location>
        <begin position="461"/>
        <end position="484"/>
    </location>
</feature>
<sequence length="669" mass="72560">MNTATALSPALPEKRPWGHFVAMLAVLLALAAAFVAAEWDLAVLFDAEQRARALSRMGAWFTAFASPDLSAAFVAHAWDLTLQTLSAAVLGTALAVMLAWPLAMGASRAVCVGEEHSRIRWRGWRHFPLRSPAALLCAVCRLIQDILRAVPDFVWAIILVAMIGLGPLTGALALALNITGILAKVYSELWDSVDESRYAQVRSLGGGRIATFLYGIRPLASRNVLSFTLMRAECAIRNAAVIGAVGGGGLGSEIWYQIRFGAWDKVGTLILFTLLLTLTADLVSNLIRRQLRGDPNRAGHAPAPTTCLVAGAADDAARSTDSPARRGNEARVSTHTGRPLQAWVAVGVVALAVSWSVWFMGWGNSAGQDGAPRNHLAPAMELITGQAWHNLRFFERLLNPEFDLPAVGLGDADKVAARVAAGTAVDLFGEYGPADLWRPAAWEAWQTELRKWFVWRVVESAAIPLAIAIVGTVLGVAGAILLTYPHSVLFQWHAPRFTGETPGWWQRGLRALQLAGARATAVTARGVPEVMWAFLFIAFFGPGLVAGTLAIAVHTLGVLTRVFGEAIDNQPWRRFEPVCGASRPVAFGAVAVPLVWRDWMTYAFFQFESNVRAAVVLGLIGVGGLGFHFSFNFEWFRFERAGTYLIMIILLTVLIDRGSRMLKLSRVGR</sequence>
<feature type="transmembrane region" description="Helical" evidence="7">
    <location>
        <begin position="641"/>
        <end position="659"/>
    </location>
</feature>
<evidence type="ECO:0000256" key="7">
    <source>
        <dbReference type="RuleBase" id="RU363032"/>
    </source>
</evidence>